<dbReference type="PANTHER" id="PTHR42680">
    <property type="entry name" value="DCTP DEAMINASE"/>
    <property type="match status" value="1"/>
</dbReference>
<reference evidence="2 3" key="1">
    <citation type="submission" date="2018-05" db="EMBL/GenBank/DDBJ databases">
        <title>Complete genome sequence of Pseudomonas kribbensis 46-2(T).</title>
        <authorList>
            <person name="Jeong H."/>
            <person name="Lee S.-G."/>
            <person name="Rha E."/>
            <person name="Kim H."/>
        </authorList>
    </citation>
    <scope>NUCLEOTIDE SEQUENCE [LARGE SCALE GENOMIC DNA]</scope>
    <source>
        <strain evidence="2 3">46-2</strain>
    </source>
</reference>
<dbReference type="Pfam" id="PF22769">
    <property type="entry name" value="DCD"/>
    <property type="match status" value="1"/>
</dbReference>
<keyword evidence="1" id="KW-0546">Nucleotide metabolism</keyword>
<evidence type="ECO:0000313" key="3">
    <source>
        <dbReference type="Proteomes" id="UP000253720"/>
    </source>
</evidence>
<evidence type="ECO:0000313" key="2">
    <source>
        <dbReference type="EMBL" id="AXI62424.1"/>
    </source>
</evidence>
<protein>
    <submittedName>
        <fullName evidence="2">dCTP deaminase</fullName>
    </submittedName>
</protein>
<dbReference type="InterPro" id="IPR036157">
    <property type="entry name" value="dUTPase-like_sf"/>
</dbReference>
<dbReference type="InterPro" id="IPR011962">
    <property type="entry name" value="dCTP_deaminase"/>
</dbReference>
<dbReference type="GO" id="GO:0008829">
    <property type="term" value="F:dCTP deaminase activity"/>
    <property type="evidence" value="ECO:0007669"/>
    <property type="project" value="InterPro"/>
</dbReference>
<dbReference type="PANTHER" id="PTHR42680:SF3">
    <property type="entry name" value="DCTP DEAMINASE"/>
    <property type="match status" value="1"/>
</dbReference>
<proteinExistence type="predicted"/>
<dbReference type="AlphaFoldDB" id="A0A345RT08"/>
<gene>
    <name evidence="2" type="ORF">DLD99_18735</name>
</gene>
<dbReference type="SUPFAM" id="SSF51283">
    <property type="entry name" value="dUTPase-like"/>
    <property type="match status" value="1"/>
</dbReference>
<dbReference type="GO" id="GO:0006229">
    <property type="term" value="P:dUTP biosynthetic process"/>
    <property type="evidence" value="ECO:0007669"/>
    <property type="project" value="InterPro"/>
</dbReference>
<dbReference type="Proteomes" id="UP000253720">
    <property type="component" value="Chromosome"/>
</dbReference>
<dbReference type="Gene3D" id="2.70.40.10">
    <property type="match status" value="1"/>
</dbReference>
<dbReference type="KEGG" id="pke:DLD99_18735"/>
<dbReference type="RefSeq" id="WP_114884199.1">
    <property type="nucleotide sequence ID" value="NZ_CP029608.1"/>
</dbReference>
<keyword evidence="3" id="KW-1185">Reference proteome</keyword>
<evidence type="ECO:0000256" key="1">
    <source>
        <dbReference type="ARBA" id="ARBA00023080"/>
    </source>
</evidence>
<name>A0A345RT08_9PSED</name>
<accession>A0A345RT08</accession>
<sequence>MSVLSDADILQAQNGAELEIIDFDVQCLRSSSYLLRLHDRLLVRDSAPVVIDSRSTDTASLFSEVTIPAEGYVLEPGKLYLASSVERLRLGHNLCADMGLLSCYARIGLNLNFGSNFVAATFGMGIASRLTLEIINLSHDRIRIYPGVKFCHLRFHQQLSPSSSPYSGIYAAGEQTLPTNFNLKPAR</sequence>
<organism evidence="2 3">
    <name type="scientific">Pseudomonas kribbensis</name>
    <dbReference type="NCBI Taxonomy" id="1628086"/>
    <lineage>
        <taxon>Bacteria</taxon>
        <taxon>Pseudomonadati</taxon>
        <taxon>Pseudomonadota</taxon>
        <taxon>Gammaproteobacteria</taxon>
        <taxon>Pseudomonadales</taxon>
        <taxon>Pseudomonadaceae</taxon>
        <taxon>Pseudomonas</taxon>
    </lineage>
</organism>
<dbReference type="EMBL" id="CP029608">
    <property type="protein sequence ID" value="AXI62424.1"/>
    <property type="molecule type" value="Genomic_DNA"/>
</dbReference>